<proteinExistence type="inferred from homology"/>
<evidence type="ECO:0000256" key="5">
    <source>
        <dbReference type="ARBA" id="ARBA00023049"/>
    </source>
</evidence>
<dbReference type="PANTHER" id="PTHR34217:SF1">
    <property type="entry name" value="CARBOXYPEPTIDASE 1"/>
    <property type="match status" value="1"/>
</dbReference>
<feature type="domain" description="Peptidase M3A/M3B catalytic" evidence="7">
    <location>
        <begin position="190"/>
        <end position="572"/>
    </location>
</feature>
<dbReference type="NCBIfam" id="TIGR02290">
    <property type="entry name" value="M3_fam_3"/>
    <property type="match status" value="1"/>
</dbReference>
<keyword evidence="5 6" id="KW-0482">Metalloprotease</keyword>
<dbReference type="InterPro" id="IPR001333">
    <property type="entry name" value="Peptidase_M32_Taq"/>
</dbReference>
<evidence type="ECO:0000259" key="7">
    <source>
        <dbReference type="Pfam" id="PF01432"/>
    </source>
</evidence>
<dbReference type="Gene3D" id="1.20.140.70">
    <property type="entry name" value="Oligopeptidase f, N-terminal domain"/>
    <property type="match status" value="1"/>
</dbReference>
<evidence type="ECO:0000313" key="10">
    <source>
        <dbReference type="Proteomes" id="UP000512167"/>
    </source>
</evidence>
<gene>
    <name evidence="9" type="ORF">HF295_03960</name>
</gene>
<dbReference type="InterPro" id="IPR011977">
    <property type="entry name" value="Pept_M3B_clade3"/>
</dbReference>
<dbReference type="Proteomes" id="UP000512167">
    <property type="component" value="Chromosome"/>
</dbReference>
<dbReference type="Gene3D" id="1.10.1370.20">
    <property type="entry name" value="Oligoendopeptidase f, C-terminal domain"/>
    <property type="match status" value="1"/>
</dbReference>
<keyword evidence="10" id="KW-1185">Reference proteome</keyword>
<evidence type="ECO:0000256" key="6">
    <source>
        <dbReference type="RuleBase" id="RU003435"/>
    </source>
</evidence>
<dbReference type="InterPro" id="IPR001567">
    <property type="entry name" value="Pept_M3A_M3B_dom"/>
</dbReference>
<evidence type="ECO:0000313" key="9">
    <source>
        <dbReference type="EMBL" id="QLY40969.1"/>
    </source>
</evidence>
<dbReference type="Pfam" id="PF08439">
    <property type="entry name" value="Peptidase_M3_N"/>
    <property type="match status" value="1"/>
</dbReference>
<keyword evidence="3 6" id="KW-0378">Hydrolase</keyword>
<dbReference type="GO" id="GO:0004181">
    <property type="term" value="F:metallocarboxypeptidase activity"/>
    <property type="evidence" value="ECO:0007669"/>
    <property type="project" value="InterPro"/>
</dbReference>
<dbReference type="GO" id="GO:0046872">
    <property type="term" value="F:metal ion binding"/>
    <property type="evidence" value="ECO:0007669"/>
    <property type="project" value="UniProtKB-UniRule"/>
</dbReference>
<organism evidence="9 10">
    <name type="scientific">Hujiaoplasma nucleasis</name>
    <dbReference type="NCBI Taxonomy" id="2725268"/>
    <lineage>
        <taxon>Bacteria</taxon>
        <taxon>Bacillati</taxon>
        <taxon>Mycoplasmatota</taxon>
        <taxon>Mollicutes</taxon>
        <taxon>Candidatus Izemoplasmatales</taxon>
        <taxon>Hujiaoplasmataceae</taxon>
        <taxon>Hujiaoplasma</taxon>
    </lineage>
</organism>
<feature type="domain" description="Oligopeptidase F N-terminal" evidence="8">
    <location>
        <begin position="115"/>
        <end position="173"/>
    </location>
</feature>
<evidence type="ECO:0000256" key="4">
    <source>
        <dbReference type="ARBA" id="ARBA00022833"/>
    </source>
</evidence>
<dbReference type="Pfam" id="PF01432">
    <property type="entry name" value="Peptidase_M3"/>
    <property type="match status" value="1"/>
</dbReference>
<keyword evidence="4 6" id="KW-0862">Zinc</keyword>
<evidence type="ECO:0000256" key="2">
    <source>
        <dbReference type="ARBA" id="ARBA00022723"/>
    </source>
</evidence>
<comment type="similarity">
    <text evidence="6">Belongs to the peptidase M3 family.</text>
</comment>
<dbReference type="CDD" id="cd09607">
    <property type="entry name" value="M3B_PepF"/>
    <property type="match status" value="1"/>
</dbReference>
<dbReference type="EMBL" id="CP051151">
    <property type="protein sequence ID" value="QLY40969.1"/>
    <property type="molecule type" value="Genomic_DNA"/>
</dbReference>
<sequence>MMKKWSLKSLYLGFDDPKYSEDLNQLDQLILEINSQSVDFDNYDQKERKLVKYLENEMLLEALIDKLYHFASLTSSVESTNQEANKMVNLLQTKLTQLTKISTLFTNWMKDYPNLEEDIAHNDFLKEHQFYLNEVKDHAGHLLSTELEVMLAKLRQTGSSSWGRLQSLLTSTLDVEYDGKIITLSEVRNLATDKDPEVRKKAYEAELNAYKKIEDSVAFALNSIKGEVNTVSKARNFDSPLAEALNKSRMKSETLEAMQSAVKEYYGIFRKYLQRKAELLGHKNGLPFYDLFAPIGKNDTSFTIEEANAYILKNFKTFSNSLHDLAKRAFDEEWVDYTPRKGKRGGAFCANMHVIKESRVMTNFTGSFSDMITLSHELGHAYHGEAIFKESVLNSSYTMPVAETASTFCETIVNNAAIKDVTTKEEKIFLLESSLQDYTQVVVDIMSRFIFEKSVFEGREKTVFDAKELKELMLDAQKQTYGDGLDENLLHPYMWICKPHYYSGGLSYYNFPYTYGLLFAKGLYAKYLEDKEAFVKIYDDLLAATGQMQVEEVAALAGIDVTKKEFWVSSLELLKKDIELFLELTE</sequence>
<evidence type="ECO:0000259" key="8">
    <source>
        <dbReference type="Pfam" id="PF08439"/>
    </source>
</evidence>
<keyword evidence="2 6" id="KW-0479">Metal-binding</keyword>
<dbReference type="GO" id="GO:0004222">
    <property type="term" value="F:metalloendopeptidase activity"/>
    <property type="evidence" value="ECO:0007669"/>
    <property type="project" value="InterPro"/>
</dbReference>
<dbReference type="InterPro" id="IPR034006">
    <property type="entry name" value="M3B_PepF_2"/>
</dbReference>
<dbReference type="SUPFAM" id="SSF55486">
    <property type="entry name" value="Metalloproteases ('zincins'), catalytic domain"/>
    <property type="match status" value="1"/>
</dbReference>
<dbReference type="InterPro" id="IPR042088">
    <property type="entry name" value="OligoPept_F_C"/>
</dbReference>
<evidence type="ECO:0000256" key="3">
    <source>
        <dbReference type="ARBA" id="ARBA00022801"/>
    </source>
</evidence>
<reference evidence="9 10" key="1">
    <citation type="submission" date="2020-04" db="EMBL/GenBank/DDBJ databases">
        <authorList>
            <person name="Zheng R.K."/>
            <person name="Sun C.M."/>
        </authorList>
    </citation>
    <scope>NUCLEOTIDE SEQUENCE [LARGE SCALE GENOMIC DNA]</scope>
    <source>
        <strain evidence="10">zrk29</strain>
    </source>
</reference>
<protein>
    <submittedName>
        <fullName evidence="9">M3 family oligoendopeptidase</fullName>
    </submittedName>
</protein>
<dbReference type="KEGG" id="tbk:HF295_03960"/>
<evidence type="ECO:0000256" key="1">
    <source>
        <dbReference type="ARBA" id="ARBA00022670"/>
    </source>
</evidence>
<dbReference type="AlphaFoldDB" id="A0A7L6N8X7"/>
<dbReference type="PANTHER" id="PTHR34217">
    <property type="entry name" value="METAL-DEPENDENT CARBOXYPEPTIDASE"/>
    <property type="match status" value="1"/>
</dbReference>
<accession>A0A7L6N8X7</accession>
<name>A0A7L6N8X7_9MOLU</name>
<dbReference type="InterPro" id="IPR013647">
    <property type="entry name" value="OligopepF_N_dom"/>
</dbReference>
<dbReference type="GO" id="GO:0006508">
    <property type="term" value="P:proteolysis"/>
    <property type="evidence" value="ECO:0007669"/>
    <property type="project" value="UniProtKB-KW"/>
</dbReference>
<keyword evidence="1 6" id="KW-0645">Protease</keyword>
<comment type="cofactor">
    <cofactor evidence="6">
        <name>Zn(2+)</name>
        <dbReference type="ChEBI" id="CHEBI:29105"/>
    </cofactor>
    <text evidence="6">Binds 1 zinc ion.</text>
</comment>